<reference evidence="1" key="1">
    <citation type="submission" date="2021-12" db="EMBL/GenBank/DDBJ databases">
        <authorList>
            <person name="Zaccaron A."/>
            <person name="Stergiopoulos I."/>
        </authorList>
    </citation>
    <scope>NUCLEOTIDE SEQUENCE</scope>
    <source>
        <strain evidence="1">Race5_Kim</strain>
    </source>
</reference>
<sequence length="217" mass="24744">MLKPPLSARDLSPRRHVRPVPAQIIGKWSEPKTLQFVTMAMRDPHLDEIMHRLDAVVGQARITSKLRTVHIDLGSITNNTFLERFFHAWDEVAPRLAAMSGNVTVGSEIRLIFQVRLSRRFVVDYDFTLKERIAAIREMDLCVSRGAYDVEDFTLPELGTINAMRKRVWETFFVSGVPGEDPLPPRLSRTFPSLEECKVHGMRYRAFGSPWPLAVGS</sequence>
<name>A0A9Q8P6N7_PASFU</name>
<evidence type="ECO:0000313" key="2">
    <source>
        <dbReference type="Proteomes" id="UP000756132"/>
    </source>
</evidence>
<protein>
    <submittedName>
        <fullName evidence="1">Uncharacterized protein</fullName>
    </submittedName>
</protein>
<keyword evidence="2" id="KW-1185">Reference proteome</keyword>
<accession>A0A9Q8P6N7</accession>
<dbReference type="AlphaFoldDB" id="A0A9Q8P6N7"/>
<dbReference type="GeneID" id="71988463"/>
<dbReference type="OrthoDB" id="5413827at2759"/>
<gene>
    <name evidence="1" type="ORF">CLAFUR5_08585</name>
</gene>
<evidence type="ECO:0000313" key="1">
    <source>
        <dbReference type="EMBL" id="UJO15136.1"/>
    </source>
</evidence>
<dbReference type="EMBL" id="CP090165">
    <property type="protein sequence ID" value="UJO15136.1"/>
    <property type="molecule type" value="Genomic_DNA"/>
</dbReference>
<organism evidence="1 2">
    <name type="scientific">Passalora fulva</name>
    <name type="common">Tomato leaf mold</name>
    <name type="synonym">Cladosporium fulvum</name>
    <dbReference type="NCBI Taxonomy" id="5499"/>
    <lineage>
        <taxon>Eukaryota</taxon>
        <taxon>Fungi</taxon>
        <taxon>Dikarya</taxon>
        <taxon>Ascomycota</taxon>
        <taxon>Pezizomycotina</taxon>
        <taxon>Dothideomycetes</taxon>
        <taxon>Dothideomycetidae</taxon>
        <taxon>Mycosphaerellales</taxon>
        <taxon>Mycosphaerellaceae</taxon>
        <taxon>Fulvia</taxon>
    </lineage>
</organism>
<dbReference type="KEGG" id="ffu:CLAFUR5_08585"/>
<dbReference type="Proteomes" id="UP000756132">
    <property type="component" value="Chromosome 3"/>
</dbReference>
<reference evidence="1" key="2">
    <citation type="journal article" date="2022" name="Microb. Genom.">
        <title>A chromosome-scale genome assembly of the tomato pathogen Cladosporium fulvum reveals a compartmentalized genome architecture and the presence of a dispensable chromosome.</title>
        <authorList>
            <person name="Zaccaron A.Z."/>
            <person name="Chen L.H."/>
            <person name="Samaras A."/>
            <person name="Stergiopoulos I."/>
        </authorList>
    </citation>
    <scope>NUCLEOTIDE SEQUENCE</scope>
    <source>
        <strain evidence="1">Race5_Kim</strain>
    </source>
</reference>
<proteinExistence type="predicted"/>
<dbReference type="RefSeq" id="XP_047759502.1">
    <property type="nucleotide sequence ID" value="XM_047907733.1"/>
</dbReference>